<keyword evidence="6" id="KW-1185">Reference proteome</keyword>
<proteinExistence type="inferred from homology"/>
<comment type="similarity">
    <text evidence="1">Belongs to the palC family.</text>
</comment>
<sequence>MPYSFALPTTSILNLADYLKSDSHPSLILAAATQRSIVRSVLKNHKRLAPQLRTQNLASVLAAIDEYIPYLLALDSGLSGKPVNDEEIDVVLQKEIEVEWRSPLATSLGTVPARVSGRGLEYEMAFVLHTRACIAGLQARMTLQALELSGDDRKETITKAAISAKDCLLYAESVHRHLSTRGTEGQFPPAAVDISPSTQSALSNLCCAEATLMVILSQDPYPAAVLQSRDKDDREWMYKARDIPKVRASLCGRLAIRAAEYAEKALSLLGPKIQKSFVEYVQNIRAMSKAKACRFLAIDAELGGKVGEAIAWLIAGKKHLGYKINETNDGKASSLSKLKLEWKQRREEKKAAKGGEMVLESNKSDEVRALELLEQEFNKTNDMINHQLVPSSDTIWAAMPSGRDVIQPQTINLSLLDQETIARLRAPLDQAELARVRREINEDSDTEEQTEVPGSFPDSQEQSSSYY</sequence>
<dbReference type="OrthoDB" id="10266451at2759"/>
<dbReference type="PROSITE" id="PS51180">
    <property type="entry name" value="BRO1"/>
    <property type="match status" value="1"/>
</dbReference>
<evidence type="ECO:0000256" key="1">
    <source>
        <dbReference type="ARBA" id="ARBA00010997"/>
    </source>
</evidence>
<accession>A0A8H3IP19</accession>
<dbReference type="InterPro" id="IPR004328">
    <property type="entry name" value="BRO1_dom"/>
</dbReference>
<gene>
    <name evidence="5" type="ORF">GOMPHAMPRED_002119</name>
</gene>
<dbReference type="GO" id="GO:0005886">
    <property type="term" value="C:plasma membrane"/>
    <property type="evidence" value="ECO:0007669"/>
    <property type="project" value="TreeGrafter"/>
</dbReference>
<dbReference type="Gene3D" id="1.25.40.280">
    <property type="entry name" value="alix/aip1 like domains"/>
    <property type="match status" value="1"/>
</dbReference>
<evidence type="ECO:0000256" key="3">
    <source>
        <dbReference type="SAM" id="MobiDB-lite"/>
    </source>
</evidence>
<evidence type="ECO:0000259" key="4">
    <source>
        <dbReference type="PROSITE" id="PS51180"/>
    </source>
</evidence>
<dbReference type="Pfam" id="PF03097">
    <property type="entry name" value="BRO1"/>
    <property type="match status" value="1"/>
</dbReference>
<evidence type="ECO:0000256" key="2">
    <source>
        <dbReference type="ARBA" id="ARBA00022193"/>
    </source>
</evidence>
<dbReference type="InterPro" id="IPR038499">
    <property type="entry name" value="BRO1_sf"/>
</dbReference>
<name>A0A8H3IP19_9LECA</name>
<evidence type="ECO:0000313" key="5">
    <source>
        <dbReference type="EMBL" id="CAF9920724.1"/>
    </source>
</evidence>
<evidence type="ECO:0000313" key="6">
    <source>
        <dbReference type="Proteomes" id="UP000664169"/>
    </source>
</evidence>
<dbReference type="PANTHER" id="PTHR40463:SF1">
    <property type="entry name" value="PH-RESPONSE REGULATOR PROTEIN PALC"/>
    <property type="match status" value="1"/>
</dbReference>
<dbReference type="AlphaFoldDB" id="A0A8H3IP19"/>
<protein>
    <recommendedName>
        <fullName evidence="2">pH-response regulator protein palC</fullName>
    </recommendedName>
</protein>
<organism evidence="5 6">
    <name type="scientific">Gomphillus americanus</name>
    <dbReference type="NCBI Taxonomy" id="1940652"/>
    <lineage>
        <taxon>Eukaryota</taxon>
        <taxon>Fungi</taxon>
        <taxon>Dikarya</taxon>
        <taxon>Ascomycota</taxon>
        <taxon>Pezizomycotina</taxon>
        <taxon>Lecanoromycetes</taxon>
        <taxon>OSLEUM clade</taxon>
        <taxon>Ostropomycetidae</taxon>
        <taxon>Ostropales</taxon>
        <taxon>Graphidaceae</taxon>
        <taxon>Gomphilloideae</taxon>
        <taxon>Gomphillus</taxon>
    </lineage>
</organism>
<dbReference type="PANTHER" id="PTHR40463">
    <property type="entry name" value="PH-RESPONSE REGULATOR PROTEIN PALC"/>
    <property type="match status" value="1"/>
</dbReference>
<dbReference type="GO" id="GO:0071467">
    <property type="term" value="P:cellular response to pH"/>
    <property type="evidence" value="ECO:0007669"/>
    <property type="project" value="InterPro"/>
</dbReference>
<dbReference type="SMART" id="SM01041">
    <property type="entry name" value="BRO1"/>
    <property type="match status" value="1"/>
</dbReference>
<feature type="region of interest" description="Disordered" evidence="3">
    <location>
        <begin position="437"/>
        <end position="467"/>
    </location>
</feature>
<dbReference type="EMBL" id="CAJPDQ010000016">
    <property type="protein sequence ID" value="CAF9920724.1"/>
    <property type="molecule type" value="Genomic_DNA"/>
</dbReference>
<comment type="caution">
    <text evidence="5">The sequence shown here is derived from an EMBL/GenBank/DDBJ whole genome shotgun (WGS) entry which is preliminary data.</text>
</comment>
<feature type="compositionally biased region" description="Polar residues" evidence="3">
    <location>
        <begin position="457"/>
        <end position="467"/>
    </location>
</feature>
<dbReference type="InterPro" id="IPR037505">
    <property type="entry name" value="pH-resp_palC"/>
</dbReference>
<feature type="domain" description="BRO1" evidence="4">
    <location>
        <begin position="1"/>
        <end position="467"/>
    </location>
</feature>
<dbReference type="Proteomes" id="UP000664169">
    <property type="component" value="Unassembled WGS sequence"/>
</dbReference>
<reference evidence="5" key="1">
    <citation type="submission" date="2021-03" db="EMBL/GenBank/DDBJ databases">
        <authorList>
            <person name="Tagirdzhanova G."/>
        </authorList>
    </citation>
    <scope>NUCLEOTIDE SEQUENCE</scope>
</reference>